<protein>
    <recommendedName>
        <fullName evidence="5">Tetratricopeptide repeat protein</fullName>
    </recommendedName>
</protein>
<dbReference type="PANTHER" id="PTHR45586:SF1">
    <property type="entry name" value="LIPOPOLYSACCHARIDE ASSEMBLY PROTEIN B"/>
    <property type="match status" value="1"/>
</dbReference>
<proteinExistence type="predicted"/>
<reference evidence="3 4" key="1">
    <citation type="journal article" date="2019" name="Environ. Microbiol.">
        <title>Species interactions and distinct microbial communities in high Arctic permafrost affected cryosols are associated with the CH4 and CO2 gas fluxes.</title>
        <authorList>
            <person name="Altshuler I."/>
            <person name="Hamel J."/>
            <person name="Turney S."/>
            <person name="Magnuson E."/>
            <person name="Levesque R."/>
            <person name="Greer C."/>
            <person name="Whyte L.G."/>
        </authorList>
    </citation>
    <scope>NUCLEOTIDE SEQUENCE [LARGE SCALE GENOMIC DNA]</scope>
    <source>
        <strain evidence="3 4">S9.3B</strain>
    </source>
</reference>
<keyword evidence="4" id="KW-1185">Reference proteome</keyword>
<dbReference type="Proteomes" id="UP000317078">
    <property type="component" value="Unassembled WGS sequence"/>
</dbReference>
<dbReference type="SUPFAM" id="SSF48452">
    <property type="entry name" value="TPR-like"/>
    <property type="match status" value="2"/>
</dbReference>
<name>A0A502GAI0_9PROT</name>
<evidence type="ECO:0000256" key="2">
    <source>
        <dbReference type="ARBA" id="ARBA00022803"/>
    </source>
</evidence>
<organism evidence="3 4">
    <name type="scientific">Muricoccus nepalensis</name>
    <dbReference type="NCBI Taxonomy" id="1854500"/>
    <lineage>
        <taxon>Bacteria</taxon>
        <taxon>Pseudomonadati</taxon>
        <taxon>Pseudomonadota</taxon>
        <taxon>Alphaproteobacteria</taxon>
        <taxon>Acetobacterales</taxon>
        <taxon>Roseomonadaceae</taxon>
        <taxon>Muricoccus</taxon>
    </lineage>
</organism>
<accession>A0A502GAI0</accession>
<keyword evidence="2" id="KW-0802">TPR repeat</keyword>
<dbReference type="Gene3D" id="1.25.40.10">
    <property type="entry name" value="Tetratricopeptide repeat domain"/>
    <property type="match status" value="2"/>
</dbReference>
<dbReference type="OrthoDB" id="7311447at2"/>
<gene>
    <name evidence="3" type="ORF">EAH89_09730</name>
</gene>
<dbReference type="PANTHER" id="PTHR45586">
    <property type="entry name" value="TPR REPEAT-CONTAINING PROTEIN PA4667"/>
    <property type="match status" value="1"/>
</dbReference>
<dbReference type="AlphaFoldDB" id="A0A502GAI0"/>
<dbReference type="EMBL" id="RCZP01000007">
    <property type="protein sequence ID" value="TPG57703.1"/>
    <property type="molecule type" value="Genomic_DNA"/>
</dbReference>
<evidence type="ECO:0000256" key="1">
    <source>
        <dbReference type="ARBA" id="ARBA00022737"/>
    </source>
</evidence>
<dbReference type="RefSeq" id="WP_140882624.1">
    <property type="nucleotide sequence ID" value="NZ_RCZP01000007.1"/>
</dbReference>
<evidence type="ECO:0000313" key="4">
    <source>
        <dbReference type="Proteomes" id="UP000317078"/>
    </source>
</evidence>
<comment type="caution">
    <text evidence="3">The sequence shown here is derived from an EMBL/GenBank/DDBJ whole genome shotgun (WGS) entry which is preliminary data.</text>
</comment>
<keyword evidence="1" id="KW-0677">Repeat</keyword>
<dbReference type="InterPro" id="IPR051012">
    <property type="entry name" value="CellSynth/LPSAsmb/PSIAsmb"/>
</dbReference>
<sequence length="961" mass="102775">MSALIQKQPLLPVLALGVGAVALSMVLMPRGRELALLQLSAGRTGQALSMLEARVGAGDRTLATIGALARARIDNGDMAGAARLYEDLVAERPRNAAALRALEEIQRSIGRTDGLVRTLERLQDLSPTLSRAREIAALHAARGNAAGQRQALRVLVTRFGGDREDYLALARLEAAAGDPRAGAAVLRQLERDRPEDMEASIVALEMSMLLAARQPEPALLRARAWLAAQPEPTRWVAVLAGALGGGGRPDLAVALLQPFARPGVDPDVLTVLAQALHDVGNPAAGLELLERLDTDFRPAALMRLRLALDAEEVERAVAAAYRAGTSAVPRDLLARLADKALWAGRIDVLKQLLATEGDRILEDDPVLAARIFLALEDRPTARRWADAGARAEGITPARLVQLAAVEARLGRGERVHELLGRAARDPALPPALFREVAGIYARAGLAERGLAVVEALRRDRPSPAADLAWAVAASAAGRAEAVADWLAAHGPGDLPADVLQDLVYLAADARAYGLAIGAAERLLALRGGPGDAALLVRLLVDAGRPRQALERLRGLPAGTVLPDGLREAVLLPAWREGAPVGDELREAWTRRLLEAPDAASRSMAIAVLRELKAHDDLLPVLRQLAQDNPETWMWTFTEVAAAAGRMAEVNALWARLGGRADLPPAQRRGIAFRLLESGNRAAAERIFRSLAAAAPAASADVRQLLFLWGLRPTAEQLDWIEARARRASGAELAAWMGILVNHGAPARAAAVYRAAPRDAEPDAVHEAHITTLSALDNRPALAAALRDALARATTPERAERLVQLSARAGDPELERRALERQVALGGGGAAAQRRLGVLAFNRKDMEAAARHLTAFVRAGGGDYEAQMLLGDLATRQRSVNEAGAHYAEALRLLQASGDRSFRARTVAANLLHRVGRSREAERLYEELVAERPGDSHLRADYVAMLMAQGALPRAREVLGNR</sequence>
<evidence type="ECO:0000313" key="3">
    <source>
        <dbReference type="EMBL" id="TPG57703.1"/>
    </source>
</evidence>
<dbReference type="InterPro" id="IPR011990">
    <property type="entry name" value="TPR-like_helical_dom_sf"/>
</dbReference>
<evidence type="ECO:0008006" key="5">
    <source>
        <dbReference type="Google" id="ProtNLM"/>
    </source>
</evidence>